<evidence type="ECO:0000313" key="5">
    <source>
        <dbReference type="Proteomes" id="UP001461498"/>
    </source>
</evidence>
<dbReference type="PROSITE" id="PS50297">
    <property type="entry name" value="ANK_REP_REGION"/>
    <property type="match status" value="1"/>
</dbReference>
<protein>
    <recommendedName>
        <fullName evidence="6">Ankyrin repeat domain-containing protein 49</fullName>
    </recommendedName>
</protein>
<dbReference type="PANTHER" id="PTHR24198">
    <property type="entry name" value="ANKYRIN REPEAT AND PROTEIN KINASE DOMAIN-CONTAINING PROTEIN"/>
    <property type="match status" value="1"/>
</dbReference>
<feature type="repeat" description="ANK" evidence="3">
    <location>
        <begin position="118"/>
        <end position="150"/>
    </location>
</feature>
<dbReference type="Pfam" id="PF13637">
    <property type="entry name" value="Ank_4"/>
    <property type="match status" value="1"/>
</dbReference>
<dbReference type="InterPro" id="IPR002110">
    <property type="entry name" value="Ankyrin_rpt"/>
</dbReference>
<gene>
    <name evidence="4" type="ORF">O3M35_003609</name>
</gene>
<evidence type="ECO:0008006" key="6">
    <source>
        <dbReference type="Google" id="ProtNLM"/>
    </source>
</evidence>
<dbReference type="PRINTS" id="PR01415">
    <property type="entry name" value="ANKYRIN"/>
</dbReference>
<evidence type="ECO:0000313" key="4">
    <source>
        <dbReference type="EMBL" id="KAK9499100.1"/>
    </source>
</evidence>
<dbReference type="AlphaFoldDB" id="A0AAW1CLY9"/>
<keyword evidence="1" id="KW-0677">Repeat</keyword>
<dbReference type="EMBL" id="JAPXFL010000012">
    <property type="protein sequence ID" value="KAK9499100.1"/>
    <property type="molecule type" value="Genomic_DNA"/>
</dbReference>
<dbReference type="PROSITE" id="PS50088">
    <property type="entry name" value="ANK_REPEAT"/>
    <property type="match status" value="2"/>
</dbReference>
<evidence type="ECO:0000256" key="1">
    <source>
        <dbReference type="ARBA" id="ARBA00022737"/>
    </source>
</evidence>
<feature type="repeat" description="ANK" evidence="3">
    <location>
        <begin position="85"/>
        <end position="117"/>
    </location>
</feature>
<dbReference type="Proteomes" id="UP001461498">
    <property type="component" value="Unassembled WGS sequence"/>
</dbReference>
<sequence>MSDEEEEELDRLAELTELTFKAKNENVERFQVSGWDDDDLNIEHEKHPHETPAKEILWACENGEIEVVKKLLRRNIQLLEVTDNDGYTPLHRACYNGHAKLVEFLLMSGAKHDCETIDKWQPLLSACRWNQLECAALLISHGADVNATSNGGVTALHLAAGHAEAQKLLELLLCHPEIIVNLKDESGDTPYDIARRGPNEKLFEAVEPCFFDL</sequence>
<dbReference type="PANTHER" id="PTHR24198:SF191">
    <property type="entry name" value="RABANKYRIN-5-LIKE"/>
    <property type="match status" value="1"/>
</dbReference>
<reference evidence="4 5" key="1">
    <citation type="submission" date="2022-12" db="EMBL/GenBank/DDBJ databases">
        <title>Chromosome-level genome assembly of true bugs.</title>
        <authorList>
            <person name="Ma L."/>
            <person name="Li H."/>
        </authorList>
    </citation>
    <scope>NUCLEOTIDE SEQUENCE [LARGE SCALE GENOMIC DNA]</scope>
    <source>
        <strain evidence="4">Lab_2022b</strain>
    </source>
</reference>
<name>A0AAW1CLY9_9HEMI</name>
<dbReference type="Gene3D" id="1.25.40.20">
    <property type="entry name" value="Ankyrin repeat-containing domain"/>
    <property type="match status" value="1"/>
</dbReference>
<dbReference type="InterPro" id="IPR036770">
    <property type="entry name" value="Ankyrin_rpt-contain_sf"/>
</dbReference>
<dbReference type="SMART" id="SM00248">
    <property type="entry name" value="ANK"/>
    <property type="match status" value="4"/>
</dbReference>
<proteinExistence type="predicted"/>
<dbReference type="SUPFAM" id="SSF48403">
    <property type="entry name" value="Ankyrin repeat"/>
    <property type="match status" value="1"/>
</dbReference>
<dbReference type="Pfam" id="PF12796">
    <property type="entry name" value="Ank_2"/>
    <property type="match status" value="1"/>
</dbReference>
<organism evidence="4 5">
    <name type="scientific">Rhynocoris fuscipes</name>
    <dbReference type="NCBI Taxonomy" id="488301"/>
    <lineage>
        <taxon>Eukaryota</taxon>
        <taxon>Metazoa</taxon>
        <taxon>Ecdysozoa</taxon>
        <taxon>Arthropoda</taxon>
        <taxon>Hexapoda</taxon>
        <taxon>Insecta</taxon>
        <taxon>Pterygota</taxon>
        <taxon>Neoptera</taxon>
        <taxon>Paraneoptera</taxon>
        <taxon>Hemiptera</taxon>
        <taxon>Heteroptera</taxon>
        <taxon>Panheteroptera</taxon>
        <taxon>Cimicomorpha</taxon>
        <taxon>Reduviidae</taxon>
        <taxon>Harpactorinae</taxon>
        <taxon>Harpactorini</taxon>
        <taxon>Rhynocoris</taxon>
    </lineage>
</organism>
<accession>A0AAW1CLY9</accession>
<evidence type="ECO:0000256" key="2">
    <source>
        <dbReference type="ARBA" id="ARBA00023043"/>
    </source>
</evidence>
<evidence type="ECO:0000256" key="3">
    <source>
        <dbReference type="PROSITE-ProRule" id="PRU00023"/>
    </source>
</evidence>
<keyword evidence="5" id="KW-1185">Reference proteome</keyword>
<comment type="caution">
    <text evidence="4">The sequence shown here is derived from an EMBL/GenBank/DDBJ whole genome shotgun (WGS) entry which is preliminary data.</text>
</comment>
<keyword evidence="2 3" id="KW-0040">ANK repeat</keyword>